<comment type="caution">
    <text evidence="2">The sequence shown here is derived from an EMBL/GenBank/DDBJ whole genome shotgun (WGS) entry which is preliminary data.</text>
</comment>
<evidence type="ECO:0000256" key="1">
    <source>
        <dbReference type="SAM" id="MobiDB-lite"/>
    </source>
</evidence>
<feature type="compositionally biased region" description="Polar residues" evidence="1">
    <location>
        <begin position="1"/>
        <end position="10"/>
    </location>
</feature>
<reference evidence="2 3" key="1">
    <citation type="submission" date="2022-05" db="EMBL/GenBank/DDBJ databases">
        <title>A multi-omics perspective on studying reproductive biology in Daphnia sinensis.</title>
        <authorList>
            <person name="Jia J."/>
        </authorList>
    </citation>
    <scope>NUCLEOTIDE SEQUENCE [LARGE SCALE GENOMIC DNA]</scope>
    <source>
        <strain evidence="2 3">WSL</strain>
    </source>
</reference>
<accession>A0AAD5PL08</accession>
<dbReference type="AlphaFoldDB" id="A0AAD5PL08"/>
<gene>
    <name evidence="2" type="ORF">GHT06_021749</name>
</gene>
<proteinExistence type="predicted"/>
<dbReference type="Proteomes" id="UP000820818">
    <property type="component" value="Linkage Group LG10"/>
</dbReference>
<protein>
    <submittedName>
        <fullName evidence="2">Uncharacterized protein</fullName>
    </submittedName>
</protein>
<evidence type="ECO:0000313" key="3">
    <source>
        <dbReference type="Proteomes" id="UP000820818"/>
    </source>
</evidence>
<organism evidence="2 3">
    <name type="scientific">Daphnia sinensis</name>
    <dbReference type="NCBI Taxonomy" id="1820382"/>
    <lineage>
        <taxon>Eukaryota</taxon>
        <taxon>Metazoa</taxon>
        <taxon>Ecdysozoa</taxon>
        <taxon>Arthropoda</taxon>
        <taxon>Crustacea</taxon>
        <taxon>Branchiopoda</taxon>
        <taxon>Diplostraca</taxon>
        <taxon>Cladocera</taxon>
        <taxon>Anomopoda</taxon>
        <taxon>Daphniidae</taxon>
        <taxon>Daphnia</taxon>
        <taxon>Daphnia similis group</taxon>
    </lineage>
</organism>
<feature type="region of interest" description="Disordered" evidence="1">
    <location>
        <begin position="1"/>
        <end position="24"/>
    </location>
</feature>
<keyword evidence="3" id="KW-1185">Reference proteome</keyword>
<sequence>MDDTDNSTNNVKVSSVDGSIGSGSTGAFDCIRPHLKDIMDFLADVHTLSKLKSNSRAMSPGPGLPSFTCRRFIMHSFYVNFGRFTWSLWQVNSATTRMLISKLPFSMS</sequence>
<dbReference type="EMBL" id="WJBH02000010">
    <property type="protein sequence ID" value="KAI9551416.1"/>
    <property type="molecule type" value="Genomic_DNA"/>
</dbReference>
<evidence type="ECO:0000313" key="2">
    <source>
        <dbReference type="EMBL" id="KAI9551416.1"/>
    </source>
</evidence>
<name>A0AAD5PL08_9CRUS</name>